<dbReference type="InParanoid" id="G0MD33"/>
<organism evidence="3">
    <name type="scientific">Caenorhabditis brenneri</name>
    <name type="common">Nematode worm</name>
    <dbReference type="NCBI Taxonomy" id="135651"/>
    <lineage>
        <taxon>Eukaryota</taxon>
        <taxon>Metazoa</taxon>
        <taxon>Ecdysozoa</taxon>
        <taxon>Nematoda</taxon>
        <taxon>Chromadorea</taxon>
        <taxon>Rhabditida</taxon>
        <taxon>Rhabditina</taxon>
        <taxon>Rhabditomorpha</taxon>
        <taxon>Rhabditoidea</taxon>
        <taxon>Rhabditidae</taxon>
        <taxon>Peloderinae</taxon>
        <taxon>Caenorhabditis</taxon>
    </lineage>
</organism>
<evidence type="ECO:0000313" key="3">
    <source>
        <dbReference type="Proteomes" id="UP000008068"/>
    </source>
</evidence>
<evidence type="ECO:0000259" key="1">
    <source>
        <dbReference type="Pfam" id="PF00917"/>
    </source>
</evidence>
<evidence type="ECO:0000313" key="2">
    <source>
        <dbReference type="EMBL" id="EGT49808.1"/>
    </source>
</evidence>
<reference evidence="3" key="1">
    <citation type="submission" date="2011-07" db="EMBL/GenBank/DDBJ databases">
        <authorList>
            <consortium name="Caenorhabditis brenneri Sequencing and Analysis Consortium"/>
            <person name="Wilson R.K."/>
        </authorList>
    </citation>
    <scope>NUCLEOTIDE SEQUENCE [LARGE SCALE GENOMIC DNA]</scope>
    <source>
        <strain evidence="3">PB2801</strain>
    </source>
</reference>
<dbReference type="EMBL" id="GL379790">
    <property type="protein sequence ID" value="EGT49808.1"/>
    <property type="molecule type" value="Genomic_DNA"/>
</dbReference>
<dbReference type="HOGENOM" id="CLU_1511932_0_0_1"/>
<accession>G0MD33</accession>
<dbReference type="Pfam" id="PF00917">
    <property type="entry name" value="MATH"/>
    <property type="match status" value="1"/>
</dbReference>
<dbReference type="AlphaFoldDB" id="G0MD33"/>
<sequence>MTTEQVPIKEFTLTSVIRNVSKMNLGITYYTESVNQCNAPCDGKDFSRPFTSTYGNRSEAQGYGVGEFVSIDELCQKLLINDEVVVAAKVQVLEMTGIEKPSSLKCFDDNEAKNMSDGTLLLDDRQFYVSKFKSCLDSLKTAADVRACMGCGGLESDIKDPEVLRSLVDKMLSFMRLK</sequence>
<dbReference type="InterPro" id="IPR002083">
    <property type="entry name" value="MATH/TRAF_dom"/>
</dbReference>
<feature type="domain" description="MATH" evidence="1">
    <location>
        <begin position="58"/>
        <end position="92"/>
    </location>
</feature>
<protein>
    <recommendedName>
        <fullName evidence="1">MATH domain-containing protein</fullName>
    </recommendedName>
</protein>
<dbReference type="Proteomes" id="UP000008068">
    <property type="component" value="Unassembled WGS sequence"/>
</dbReference>
<gene>
    <name evidence="2" type="ORF">CAEBREN_05281</name>
</gene>
<keyword evidence="3" id="KW-1185">Reference proteome</keyword>
<name>G0MD33_CAEBE</name>
<proteinExistence type="predicted"/>
<dbReference type="OrthoDB" id="6359816at2759"/>